<dbReference type="EMBL" id="JARKIE010000138">
    <property type="protein sequence ID" value="KAJ7677489.1"/>
    <property type="molecule type" value="Genomic_DNA"/>
</dbReference>
<name>A0AAD7D3Z8_MYCRO</name>
<sequence>CSVCGWVQTNERIPDFKRHLKTHQRACDEDAQKGWRCKGVPVGEAADYGIGAATPTYDFLGQQRVGGCMKTFSRRDALKRHLDNANVRCVG</sequence>
<comment type="caution">
    <text evidence="1">The sequence shown here is derived from an EMBL/GenBank/DDBJ whole genome shotgun (WGS) entry which is preliminary data.</text>
</comment>
<protein>
    <recommendedName>
        <fullName evidence="3">C2H2-type domain-containing protein</fullName>
    </recommendedName>
</protein>
<feature type="non-terminal residue" evidence="1">
    <location>
        <position position="1"/>
    </location>
</feature>
<gene>
    <name evidence="1" type="ORF">B0H17DRAFT_895973</name>
</gene>
<accession>A0AAD7D3Z8</accession>
<dbReference type="Proteomes" id="UP001221757">
    <property type="component" value="Unassembled WGS sequence"/>
</dbReference>
<dbReference type="AlphaFoldDB" id="A0AAD7D3Z8"/>
<keyword evidence="2" id="KW-1185">Reference proteome</keyword>
<feature type="non-terminal residue" evidence="1">
    <location>
        <position position="91"/>
    </location>
</feature>
<organism evidence="1 2">
    <name type="scientific">Mycena rosella</name>
    <name type="common">Pink bonnet</name>
    <name type="synonym">Agaricus rosellus</name>
    <dbReference type="NCBI Taxonomy" id="1033263"/>
    <lineage>
        <taxon>Eukaryota</taxon>
        <taxon>Fungi</taxon>
        <taxon>Dikarya</taxon>
        <taxon>Basidiomycota</taxon>
        <taxon>Agaricomycotina</taxon>
        <taxon>Agaricomycetes</taxon>
        <taxon>Agaricomycetidae</taxon>
        <taxon>Agaricales</taxon>
        <taxon>Marasmiineae</taxon>
        <taxon>Mycenaceae</taxon>
        <taxon>Mycena</taxon>
    </lineage>
</organism>
<evidence type="ECO:0000313" key="2">
    <source>
        <dbReference type="Proteomes" id="UP001221757"/>
    </source>
</evidence>
<evidence type="ECO:0000313" key="1">
    <source>
        <dbReference type="EMBL" id="KAJ7677489.1"/>
    </source>
</evidence>
<proteinExistence type="predicted"/>
<evidence type="ECO:0008006" key="3">
    <source>
        <dbReference type="Google" id="ProtNLM"/>
    </source>
</evidence>
<reference evidence="1" key="1">
    <citation type="submission" date="2023-03" db="EMBL/GenBank/DDBJ databases">
        <title>Massive genome expansion in bonnet fungi (Mycena s.s.) driven by repeated elements and novel gene families across ecological guilds.</title>
        <authorList>
            <consortium name="Lawrence Berkeley National Laboratory"/>
            <person name="Harder C.B."/>
            <person name="Miyauchi S."/>
            <person name="Viragh M."/>
            <person name="Kuo A."/>
            <person name="Thoen E."/>
            <person name="Andreopoulos B."/>
            <person name="Lu D."/>
            <person name="Skrede I."/>
            <person name="Drula E."/>
            <person name="Henrissat B."/>
            <person name="Morin E."/>
            <person name="Kohler A."/>
            <person name="Barry K."/>
            <person name="LaButti K."/>
            <person name="Morin E."/>
            <person name="Salamov A."/>
            <person name="Lipzen A."/>
            <person name="Mereny Z."/>
            <person name="Hegedus B."/>
            <person name="Baldrian P."/>
            <person name="Stursova M."/>
            <person name="Weitz H."/>
            <person name="Taylor A."/>
            <person name="Grigoriev I.V."/>
            <person name="Nagy L.G."/>
            <person name="Martin F."/>
            <person name="Kauserud H."/>
        </authorList>
    </citation>
    <scope>NUCLEOTIDE SEQUENCE</scope>
    <source>
        <strain evidence="1">CBHHK067</strain>
    </source>
</reference>